<evidence type="ECO:0000256" key="3">
    <source>
        <dbReference type="ARBA" id="ARBA00013109"/>
    </source>
</evidence>
<evidence type="ECO:0000256" key="6">
    <source>
        <dbReference type="ARBA" id="ARBA00023244"/>
    </source>
</evidence>
<dbReference type="Proteomes" id="UP000183832">
    <property type="component" value="Unassembled WGS sequence"/>
</dbReference>
<evidence type="ECO:0000256" key="2">
    <source>
        <dbReference type="ARBA" id="ARBA00008133"/>
    </source>
</evidence>
<keyword evidence="4" id="KW-0350">Heme biosynthesis</keyword>
<evidence type="ECO:0000256" key="4">
    <source>
        <dbReference type="ARBA" id="ARBA00023133"/>
    </source>
</evidence>
<dbReference type="GO" id="GO:0006780">
    <property type="term" value="P:uroporphyrinogen III biosynthetic process"/>
    <property type="evidence" value="ECO:0007669"/>
    <property type="project" value="InterPro"/>
</dbReference>
<dbReference type="Gene3D" id="3.40.50.10090">
    <property type="match status" value="2"/>
</dbReference>
<evidence type="ECO:0000313" key="14">
    <source>
        <dbReference type="Proteomes" id="UP000183832"/>
    </source>
</evidence>
<dbReference type="GO" id="GO:0006782">
    <property type="term" value="P:protoporphyrinogen IX biosynthetic process"/>
    <property type="evidence" value="ECO:0007669"/>
    <property type="project" value="UniProtKB-UniPathway"/>
</dbReference>
<accession>A0A1J1IDG8</accession>
<evidence type="ECO:0000256" key="5">
    <source>
        <dbReference type="ARBA" id="ARBA00023239"/>
    </source>
</evidence>
<dbReference type="SUPFAM" id="SSF69618">
    <property type="entry name" value="HemD-like"/>
    <property type="match status" value="1"/>
</dbReference>
<keyword evidence="6" id="KW-0627">Porphyrin biosynthesis</keyword>
<evidence type="ECO:0000313" key="13">
    <source>
        <dbReference type="EMBL" id="CRK97802.1"/>
    </source>
</evidence>
<proteinExistence type="inferred from homology"/>
<dbReference type="FunFam" id="3.40.50.10090:FF:000003">
    <property type="entry name" value="uroporphyrinogen-III synthase"/>
    <property type="match status" value="1"/>
</dbReference>
<evidence type="ECO:0000256" key="8">
    <source>
        <dbReference type="ARBA" id="ARBA00032649"/>
    </source>
</evidence>
<evidence type="ECO:0000256" key="1">
    <source>
        <dbReference type="ARBA" id="ARBA00004772"/>
    </source>
</evidence>
<evidence type="ECO:0000256" key="11">
    <source>
        <dbReference type="ARBA" id="ARBA00060039"/>
    </source>
</evidence>
<organism evidence="13 14">
    <name type="scientific">Clunio marinus</name>
    <dbReference type="NCBI Taxonomy" id="568069"/>
    <lineage>
        <taxon>Eukaryota</taxon>
        <taxon>Metazoa</taxon>
        <taxon>Ecdysozoa</taxon>
        <taxon>Arthropoda</taxon>
        <taxon>Hexapoda</taxon>
        <taxon>Insecta</taxon>
        <taxon>Pterygota</taxon>
        <taxon>Neoptera</taxon>
        <taxon>Endopterygota</taxon>
        <taxon>Diptera</taxon>
        <taxon>Nematocera</taxon>
        <taxon>Chironomoidea</taxon>
        <taxon>Chironomidae</taxon>
        <taxon>Clunio</taxon>
    </lineage>
</organism>
<dbReference type="GO" id="GO:0006785">
    <property type="term" value="P:heme B biosynthetic process"/>
    <property type="evidence" value="ECO:0007669"/>
    <property type="project" value="UniProtKB-ARBA"/>
</dbReference>
<name>A0A1J1IDG8_9DIPT</name>
<evidence type="ECO:0000256" key="9">
    <source>
        <dbReference type="ARBA" id="ARBA00040167"/>
    </source>
</evidence>
<dbReference type="CDD" id="cd06578">
    <property type="entry name" value="HemD"/>
    <property type="match status" value="1"/>
</dbReference>
<dbReference type="Pfam" id="PF02602">
    <property type="entry name" value="HEM4"/>
    <property type="match status" value="1"/>
</dbReference>
<dbReference type="UniPathway" id="UPA00251">
    <property type="reaction ID" value="UER00320"/>
</dbReference>
<evidence type="ECO:0000256" key="10">
    <source>
        <dbReference type="ARBA" id="ARBA00048617"/>
    </source>
</evidence>
<keyword evidence="14" id="KW-1185">Reference proteome</keyword>
<dbReference type="InterPro" id="IPR003754">
    <property type="entry name" value="4pyrrol_synth_uPrphyn_synth"/>
</dbReference>
<comment type="catalytic activity">
    <reaction evidence="10">
        <text>hydroxymethylbilane = uroporphyrinogen III + H2O</text>
        <dbReference type="Rhea" id="RHEA:18965"/>
        <dbReference type="ChEBI" id="CHEBI:15377"/>
        <dbReference type="ChEBI" id="CHEBI:57308"/>
        <dbReference type="ChEBI" id="CHEBI:57845"/>
        <dbReference type="EC" id="4.2.1.75"/>
    </reaction>
</comment>
<protein>
    <recommendedName>
        <fullName evidence="9">Uroporphyrinogen-III synthase</fullName>
        <ecNumber evidence="3">4.2.1.75</ecNumber>
    </recommendedName>
    <alternativeName>
        <fullName evidence="8">Hydroxymethylbilane hydrolyase [cyclizing]</fullName>
    </alternativeName>
    <alternativeName>
        <fullName evidence="7">Uroporphyrinogen-III cosynthase</fullName>
    </alternativeName>
</protein>
<dbReference type="InterPro" id="IPR039793">
    <property type="entry name" value="UROS/Hem4"/>
</dbReference>
<dbReference type="GO" id="GO:0005829">
    <property type="term" value="C:cytosol"/>
    <property type="evidence" value="ECO:0007669"/>
    <property type="project" value="TreeGrafter"/>
</dbReference>
<comment type="function">
    <text evidence="11">Catalyzes cyclization of the linear tetrapyrrole, hydroxymethylbilane, to the macrocyclic uroporphyrinogen III, the branch point for the various sub-pathways leading to the wide diversity of porphyrins. Porphyrins act as cofactors for a multitude of enzymes that perform a variety of processes within the cell such as methionine synthesis (vitamin B12) or oxygen transport (heme).</text>
</comment>
<sequence>MSKIVIFKSESNGPDKFSKELRKENFEVLSVSCISFEFKNMNSLRTRLNDAENYSGIIFTSPRTVQAVQQAIHEEPNIINKWKNKINYSVGEATGQLANEKLHLETRGQQSGNARNLAKVIIEEKYEAMKPFIFPSGNLKQDILESLLNEANINVENVEVYETIEHPELDNSIEKLKDVNANFLVFFSPSGIKFSLQHLIKHRIDLENFKIIAIGPSTEKALIQMGVQCYRTCKEPTPESLIDALRN</sequence>
<comment type="similarity">
    <text evidence="2">Belongs to the uroporphyrinogen-III synthase family.</text>
</comment>
<comment type="pathway">
    <text evidence="1">Porphyrin-containing compound metabolism; protoporphyrin-IX biosynthesis; coproporphyrinogen-III from 5-aminolevulinate: step 3/4.</text>
</comment>
<evidence type="ECO:0000256" key="7">
    <source>
        <dbReference type="ARBA" id="ARBA00031702"/>
    </source>
</evidence>
<dbReference type="OrthoDB" id="5595751at2759"/>
<dbReference type="InterPro" id="IPR036108">
    <property type="entry name" value="4pyrrol_syn_uPrphyn_synt_sf"/>
</dbReference>
<feature type="domain" description="Tetrapyrrole biosynthesis uroporphyrinogen III synthase" evidence="12">
    <location>
        <begin position="15"/>
        <end position="242"/>
    </location>
</feature>
<dbReference type="GO" id="GO:0004852">
    <property type="term" value="F:uroporphyrinogen-III synthase activity"/>
    <property type="evidence" value="ECO:0007669"/>
    <property type="project" value="UniProtKB-EC"/>
</dbReference>
<dbReference type="PANTHER" id="PTHR12390">
    <property type="entry name" value="UROPORPHYRINOGEN III SYNTHASE"/>
    <property type="match status" value="1"/>
</dbReference>
<reference evidence="13 14" key="1">
    <citation type="submission" date="2015-04" db="EMBL/GenBank/DDBJ databases">
        <authorList>
            <person name="Syromyatnikov M.Y."/>
            <person name="Popov V.N."/>
        </authorList>
    </citation>
    <scope>NUCLEOTIDE SEQUENCE [LARGE SCALE GENOMIC DNA]</scope>
</reference>
<dbReference type="EC" id="4.2.1.75" evidence="3"/>
<dbReference type="EMBL" id="CVRI01000047">
    <property type="protein sequence ID" value="CRK97802.1"/>
    <property type="molecule type" value="Genomic_DNA"/>
</dbReference>
<dbReference type="PANTHER" id="PTHR12390:SF0">
    <property type="entry name" value="UROPORPHYRINOGEN-III SYNTHASE"/>
    <property type="match status" value="1"/>
</dbReference>
<dbReference type="AlphaFoldDB" id="A0A1J1IDG8"/>
<evidence type="ECO:0000259" key="12">
    <source>
        <dbReference type="Pfam" id="PF02602"/>
    </source>
</evidence>
<keyword evidence="5" id="KW-0456">Lyase</keyword>
<dbReference type="STRING" id="568069.A0A1J1IDG8"/>
<gene>
    <name evidence="13" type="ORF">CLUMA_CG011181</name>
</gene>